<gene>
    <name evidence="1" type="ORF">DDV96_08775</name>
</gene>
<keyword evidence="2" id="KW-1185">Reference proteome</keyword>
<evidence type="ECO:0000313" key="2">
    <source>
        <dbReference type="Proteomes" id="UP000245962"/>
    </source>
</evidence>
<protein>
    <recommendedName>
        <fullName evidence="3">WbqC-like protein</fullName>
    </recommendedName>
</protein>
<evidence type="ECO:0008006" key="3">
    <source>
        <dbReference type="Google" id="ProtNLM"/>
    </source>
</evidence>
<accession>A0A2U0I0I4</accession>
<name>A0A2U0I0I4_9FLAO</name>
<proteinExistence type="predicted"/>
<dbReference type="Proteomes" id="UP000245962">
    <property type="component" value="Unassembled WGS sequence"/>
</dbReference>
<dbReference type="OrthoDB" id="1523452at2"/>
<dbReference type="InterPro" id="IPR014985">
    <property type="entry name" value="WbqC"/>
</dbReference>
<evidence type="ECO:0000313" key="1">
    <source>
        <dbReference type="EMBL" id="PVW14611.1"/>
    </source>
</evidence>
<sequence>MESILVHPTYFPSIAQMVAVAKAEKVVFEVSGNYQKQTYRTRAYIAHSNGKLLLNVPIKHTGKRQKTKDVQVENEFPWQSQHWKSLQTAYRTSPFFEFYEDELYPLFKTPVSKLLDHNIRIFHVLCELLELEIPTEQTDEYFKKPEEVKNLRYLAKAKNEKQFQLSPYKQVFEANHGFLSNLSILDLLFNEGPNTLNYLQQQEIEF</sequence>
<dbReference type="RefSeq" id="WP_116694382.1">
    <property type="nucleotide sequence ID" value="NZ_QEHR01000005.1"/>
</dbReference>
<organism evidence="1 2">
    <name type="scientific">Marixanthomonas spongiae</name>
    <dbReference type="NCBI Taxonomy" id="2174845"/>
    <lineage>
        <taxon>Bacteria</taxon>
        <taxon>Pseudomonadati</taxon>
        <taxon>Bacteroidota</taxon>
        <taxon>Flavobacteriia</taxon>
        <taxon>Flavobacteriales</taxon>
        <taxon>Flavobacteriaceae</taxon>
        <taxon>Marixanthomonas</taxon>
    </lineage>
</organism>
<dbReference type="Pfam" id="PF08889">
    <property type="entry name" value="WbqC"/>
    <property type="match status" value="1"/>
</dbReference>
<reference evidence="1 2" key="1">
    <citation type="submission" date="2018-04" db="EMBL/GenBank/DDBJ databases">
        <title>Marixanthomonas spongiae HN-E44 sp. nov., isolated from a marine sponge.</title>
        <authorList>
            <person name="Luo L."/>
            <person name="Zhuang L."/>
        </authorList>
    </citation>
    <scope>NUCLEOTIDE SEQUENCE [LARGE SCALE GENOMIC DNA]</scope>
    <source>
        <strain evidence="1 2">HN-E44</strain>
    </source>
</reference>
<comment type="caution">
    <text evidence="1">The sequence shown here is derived from an EMBL/GenBank/DDBJ whole genome shotgun (WGS) entry which is preliminary data.</text>
</comment>
<dbReference type="AlphaFoldDB" id="A0A2U0I0I4"/>
<dbReference type="EMBL" id="QEHR01000005">
    <property type="protein sequence ID" value="PVW14611.1"/>
    <property type="molecule type" value="Genomic_DNA"/>
</dbReference>